<dbReference type="Proteomes" id="UP000199550">
    <property type="component" value="Unassembled WGS sequence"/>
</dbReference>
<dbReference type="STRING" id="195913.SAMN04488004_107121"/>
<keyword evidence="9" id="KW-1185">Reference proteome</keyword>
<feature type="transmembrane region" description="Helical" evidence="6">
    <location>
        <begin position="172"/>
        <end position="190"/>
    </location>
</feature>
<evidence type="ECO:0000256" key="1">
    <source>
        <dbReference type="ARBA" id="ARBA00004651"/>
    </source>
</evidence>
<dbReference type="InterPro" id="IPR051311">
    <property type="entry name" value="DedA_domain"/>
</dbReference>
<reference evidence="8 9" key="1">
    <citation type="submission" date="2016-10" db="EMBL/GenBank/DDBJ databases">
        <authorList>
            <person name="de Groot N.N."/>
        </authorList>
    </citation>
    <scope>NUCLEOTIDE SEQUENCE [LARGE SCALE GENOMIC DNA]</scope>
    <source>
        <strain evidence="8 9">DSM 16199</strain>
    </source>
</reference>
<feature type="transmembrane region" description="Helical" evidence="6">
    <location>
        <begin position="47"/>
        <end position="69"/>
    </location>
</feature>
<dbReference type="InterPro" id="IPR032816">
    <property type="entry name" value="VTT_dom"/>
</dbReference>
<keyword evidence="4 6" id="KW-1133">Transmembrane helix</keyword>
<dbReference type="OrthoDB" id="9813426at2"/>
<keyword evidence="2" id="KW-1003">Cell membrane</keyword>
<evidence type="ECO:0000256" key="2">
    <source>
        <dbReference type="ARBA" id="ARBA00022475"/>
    </source>
</evidence>
<gene>
    <name evidence="8" type="ORF">SAMN04488004_107121</name>
</gene>
<dbReference type="PANTHER" id="PTHR42709">
    <property type="entry name" value="ALKALINE PHOSPHATASE LIKE PROTEIN"/>
    <property type="match status" value="1"/>
</dbReference>
<evidence type="ECO:0000256" key="3">
    <source>
        <dbReference type="ARBA" id="ARBA00022692"/>
    </source>
</evidence>
<protein>
    <submittedName>
        <fullName evidence="8">Membrane protein DedA, SNARE-associated domain</fullName>
    </submittedName>
</protein>
<dbReference type="EMBL" id="FOTF01000007">
    <property type="protein sequence ID" value="SFL08025.1"/>
    <property type="molecule type" value="Genomic_DNA"/>
</dbReference>
<evidence type="ECO:0000256" key="5">
    <source>
        <dbReference type="ARBA" id="ARBA00023136"/>
    </source>
</evidence>
<feature type="transmembrane region" description="Helical" evidence="6">
    <location>
        <begin position="140"/>
        <end position="160"/>
    </location>
</feature>
<dbReference type="RefSeq" id="WP_090188071.1">
    <property type="nucleotide sequence ID" value="NZ_FOTF01000007.1"/>
</dbReference>
<dbReference type="GO" id="GO:0005886">
    <property type="term" value="C:plasma membrane"/>
    <property type="evidence" value="ECO:0007669"/>
    <property type="project" value="UniProtKB-SubCell"/>
</dbReference>
<dbReference type="Pfam" id="PF09335">
    <property type="entry name" value="VTT_dom"/>
    <property type="match status" value="1"/>
</dbReference>
<dbReference type="AlphaFoldDB" id="A0A1I4EQL0"/>
<sequence length="202" mass="22573">MFDFITNLIDTMGAFGVGIVMFLENVFPPIPSELVMPLAGFNAAQGGVSLLAVFVWGTIGTVLGAWLWYEVGRRLGRPRLQRFIGKYGIWLTLSQDDVQNAIEWFDRHDKGATFFGRMIPGVRTMISVPAGLAEMSLPRFMLYTTAGSALWNLALIAAGYLLQSQYDRVVDYLNPVTNLILAAIAVTYLYRVARQLMQRRKA</sequence>
<evidence type="ECO:0000256" key="4">
    <source>
        <dbReference type="ARBA" id="ARBA00022989"/>
    </source>
</evidence>
<evidence type="ECO:0000313" key="9">
    <source>
        <dbReference type="Proteomes" id="UP000199550"/>
    </source>
</evidence>
<feature type="domain" description="VTT" evidence="7">
    <location>
        <begin position="30"/>
        <end position="160"/>
    </location>
</feature>
<name>A0A1I4EQL0_9RHOB</name>
<evidence type="ECO:0000256" key="6">
    <source>
        <dbReference type="SAM" id="Phobius"/>
    </source>
</evidence>
<comment type="subcellular location">
    <subcellularLocation>
        <location evidence="1">Cell membrane</location>
        <topology evidence="1">Multi-pass membrane protein</topology>
    </subcellularLocation>
</comment>
<dbReference type="PANTHER" id="PTHR42709:SF6">
    <property type="entry name" value="UNDECAPRENYL PHOSPHATE TRANSPORTER A"/>
    <property type="match status" value="1"/>
</dbReference>
<evidence type="ECO:0000313" key="8">
    <source>
        <dbReference type="EMBL" id="SFL08025.1"/>
    </source>
</evidence>
<keyword evidence="5 6" id="KW-0472">Membrane</keyword>
<evidence type="ECO:0000259" key="7">
    <source>
        <dbReference type="Pfam" id="PF09335"/>
    </source>
</evidence>
<organism evidence="8 9">
    <name type="scientific">Loktanella salsilacus</name>
    <dbReference type="NCBI Taxonomy" id="195913"/>
    <lineage>
        <taxon>Bacteria</taxon>
        <taxon>Pseudomonadati</taxon>
        <taxon>Pseudomonadota</taxon>
        <taxon>Alphaproteobacteria</taxon>
        <taxon>Rhodobacterales</taxon>
        <taxon>Roseobacteraceae</taxon>
        <taxon>Loktanella</taxon>
    </lineage>
</organism>
<keyword evidence="3 6" id="KW-0812">Transmembrane</keyword>
<accession>A0A1I4EQL0</accession>
<feature type="transmembrane region" description="Helical" evidence="6">
    <location>
        <begin position="7"/>
        <end position="27"/>
    </location>
</feature>
<proteinExistence type="predicted"/>